<dbReference type="STRING" id="192903.SAMN04488513_1203"/>
<dbReference type="SUPFAM" id="SSF46689">
    <property type="entry name" value="Homeodomain-like"/>
    <property type="match status" value="1"/>
</dbReference>
<sequence>MVKQVETGIRLQEVCRKMDISEATFYNWKKKYGRLGVSELPMLKNQKGRNPQLKKLVTDLGLDKQILQAELKKVPRPSRKGGMVDNIRMGYNISIQHC</sequence>
<dbReference type="Gene3D" id="1.10.10.10">
    <property type="entry name" value="Winged helix-like DNA-binding domain superfamily/Winged helix DNA-binding domain"/>
    <property type="match status" value="1"/>
</dbReference>
<dbReference type="Proteomes" id="UP000184543">
    <property type="component" value="Unassembled WGS sequence"/>
</dbReference>
<dbReference type="InterPro" id="IPR002514">
    <property type="entry name" value="Transposase_8"/>
</dbReference>
<keyword evidence="2" id="KW-1185">Reference proteome</keyword>
<reference evidence="2" key="1">
    <citation type="submission" date="2016-11" db="EMBL/GenBank/DDBJ databases">
        <authorList>
            <person name="Varghese N."/>
            <person name="Submissions S."/>
        </authorList>
    </citation>
    <scope>NUCLEOTIDE SEQUENCE [LARGE SCALE GENOMIC DNA]</scope>
    <source>
        <strain evidence="2">DSM 19858</strain>
    </source>
</reference>
<dbReference type="GO" id="GO:0003677">
    <property type="term" value="F:DNA binding"/>
    <property type="evidence" value="ECO:0007669"/>
    <property type="project" value="InterPro"/>
</dbReference>
<organism evidence="1 2">
    <name type="scientific">Pseudozobellia thermophila</name>
    <dbReference type="NCBI Taxonomy" id="192903"/>
    <lineage>
        <taxon>Bacteria</taxon>
        <taxon>Pseudomonadati</taxon>
        <taxon>Bacteroidota</taxon>
        <taxon>Flavobacteriia</taxon>
        <taxon>Flavobacteriales</taxon>
        <taxon>Flavobacteriaceae</taxon>
        <taxon>Pseudozobellia</taxon>
    </lineage>
</organism>
<dbReference type="PANTHER" id="PTHR33609">
    <property type="entry name" value="LOW CALCIUM RESPONSE LOCUS PROTEIN S"/>
    <property type="match status" value="1"/>
</dbReference>
<gene>
    <name evidence="1" type="ORF">SAMN04488513_1203</name>
</gene>
<evidence type="ECO:0000313" key="2">
    <source>
        <dbReference type="Proteomes" id="UP000184543"/>
    </source>
</evidence>
<proteinExistence type="predicted"/>
<dbReference type="InterPro" id="IPR009057">
    <property type="entry name" value="Homeodomain-like_sf"/>
</dbReference>
<dbReference type="PANTHER" id="PTHR33609:SF1">
    <property type="entry name" value="TRANSPOSASE"/>
    <property type="match status" value="1"/>
</dbReference>
<protein>
    <submittedName>
        <fullName evidence="1">Putative transposase</fullName>
    </submittedName>
</protein>
<name>A0A1M6PD16_9FLAO</name>
<evidence type="ECO:0000313" key="1">
    <source>
        <dbReference type="EMBL" id="SHK05858.1"/>
    </source>
</evidence>
<dbReference type="GO" id="GO:0006313">
    <property type="term" value="P:DNA transposition"/>
    <property type="evidence" value="ECO:0007669"/>
    <property type="project" value="InterPro"/>
</dbReference>
<dbReference type="InterPro" id="IPR036388">
    <property type="entry name" value="WH-like_DNA-bd_sf"/>
</dbReference>
<dbReference type="GO" id="GO:0004803">
    <property type="term" value="F:transposase activity"/>
    <property type="evidence" value="ECO:0007669"/>
    <property type="project" value="InterPro"/>
</dbReference>
<dbReference type="EMBL" id="FQYU01000020">
    <property type="protein sequence ID" value="SHK05858.1"/>
    <property type="molecule type" value="Genomic_DNA"/>
</dbReference>
<accession>A0A1M6PD16</accession>
<dbReference type="Pfam" id="PF01527">
    <property type="entry name" value="HTH_Tnp_1"/>
    <property type="match status" value="1"/>
</dbReference>
<dbReference type="AlphaFoldDB" id="A0A1M6PD16"/>
<dbReference type="InterPro" id="IPR052546">
    <property type="entry name" value="Transposase_8_domain"/>
</dbReference>